<dbReference type="SMART" id="SM00342">
    <property type="entry name" value="HTH_ARAC"/>
    <property type="match status" value="1"/>
</dbReference>
<dbReference type="Pfam" id="PF02311">
    <property type="entry name" value="AraC_binding"/>
    <property type="match status" value="1"/>
</dbReference>
<reference evidence="5 6" key="1">
    <citation type="journal article" date="2015" name="Genome Announc.">
        <title>Expanding the biotechnology potential of lactobacilli through comparative genomics of 213 strains and associated genera.</title>
        <authorList>
            <person name="Sun Z."/>
            <person name="Harris H.M."/>
            <person name="McCann A."/>
            <person name="Guo C."/>
            <person name="Argimon S."/>
            <person name="Zhang W."/>
            <person name="Yang X."/>
            <person name="Jeffery I.B."/>
            <person name="Cooney J.C."/>
            <person name="Kagawa T.F."/>
            <person name="Liu W."/>
            <person name="Song Y."/>
            <person name="Salvetti E."/>
            <person name="Wrobel A."/>
            <person name="Rasinkangas P."/>
            <person name="Parkhill J."/>
            <person name="Rea M.C."/>
            <person name="O'Sullivan O."/>
            <person name="Ritari J."/>
            <person name="Douillard F.P."/>
            <person name="Paul Ross R."/>
            <person name="Yang R."/>
            <person name="Briner A.E."/>
            <person name="Felis G.E."/>
            <person name="de Vos W.M."/>
            <person name="Barrangou R."/>
            <person name="Klaenhammer T.R."/>
            <person name="Caufield P.W."/>
            <person name="Cui Y."/>
            <person name="Zhang H."/>
            <person name="O'Toole P.W."/>
        </authorList>
    </citation>
    <scope>NUCLEOTIDE SEQUENCE [LARGE SCALE GENOMIC DNA]</scope>
    <source>
        <strain evidence="5 6">DSM 18630</strain>
    </source>
</reference>
<feature type="domain" description="HTH araC/xylS-type" evidence="4">
    <location>
        <begin position="191"/>
        <end position="289"/>
    </location>
</feature>
<dbReference type="PANTHER" id="PTHR43280">
    <property type="entry name" value="ARAC-FAMILY TRANSCRIPTIONAL REGULATOR"/>
    <property type="match status" value="1"/>
</dbReference>
<evidence type="ECO:0000256" key="2">
    <source>
        <dbReference type="ARBA" id="ARBA00023125"/>
    </source>
</evidence>
<accession>A0A0R1VX14</accession>
<dbReference type="Pfam" id="PF12833">
    <property type="entry name" value="HTH_18"/>
    <property type="match status" value="1"/>
</dbReference>
<protein>
    <submittedName>
        <fullName evidence="5">Transcription regulator</fullName>
    </submittedName>
</protein>
<comment type="caution">
    <text evidence="5">The sequence shown here is derived from an EMBL/GenBank/DDBJ whole genome shotgun (WGS) entry which is preliminary data.</text>
</comment>
<evidence type="ECO:0000259" key="4">
    <source>
        <dbReference type="PROSITE" id="PS01124"/>
    </source>
</evidence>
<dbReference type="Gene3D" id="2.60.120.10">
    <property type="entry name" value="Jelly Rolls"/>
    <property type="match status" value="1"/>
</dbReference>
<gene>
    <name evidence="5" type="ORF">FC89_GL001108</name>
</gene>
<dbReference type="Gene3D" id="1.10.10.60">
    <property type="entry name" value="Homeodomain-like"/>
    <property type="match status" value="2"/>
</dbReference>
<evidence type="ECO:0000256" key="3">
    <source>
        <dbReference type="ARBA" id="ARBA00023163"/>
    </source>
</evidence>
<dbReference type="GO" id="GO:0003700">
    <property type="term" value="F:DNA-binding transcription factor activity"/>
    <property type="evidence" value="ECO:0007669"/>
    <property type="project" value="InterPro"/>
</dbReference>
<dbReference type="InterPro" id="IPR018060">
    <property type="entry name" value="HTH_AraC"/>
</dbReference>
<evidence type="ECO:0000313" key="6">
    <source>
        <dbReference type="Proteomes" id="UP000051451"/>
    </source>
</evidence>
<dbReference type="SUPFAM" id="SSF51182">
    <property type="entry name" value="RmlC-like cupins"/>
    <property type="match status" value="1"/>
</dbReference>
<keyword evidence="1" id="KW-0805">Transcription regulation</keyword>
<proteinExistence type="predicted"/>
<dbReference type="Proteomes" id="UP000051451">
    <property type="component" value="Unassembled WGS sequence"/>
</dbReference>
<dbReference type="AlphaFoldDB" id="A0A0R1VX14"/>
<dbReference type="InterPro" id="IPR009057">
    <property type="entry name" value="Homeodomain-like_sf"/>
</dbReference>
<evidence type="ECO:0000313" key="5">
    <source>
        <dbReference type="EMBL" id="KRM06236.1"/>
    </source>
</evidence>
<name>A0A0R1VX14_9LACO</name>
<keyword evidence="3" id="KW-0804">Transcription</keyword>
<sequence length="292" mass="33896">MIKVAESKYLHEIVTPTKPLSAWIYLHEQKGLTYIAPHWHQGIELSFTINGVIDDFVINEHHYQTYAGTVLVVNSQVIHSIRSVLKTGDRAISIIYPYYYVNRLYPEIENEIIDVNQPERFDNLQKEIYTEIQTTLFKIYKNLKNGTKFSNLKLETLTARTLQLLLEYFTKPKTEYDIVYGTKEFEVVRIQAITKYINDHYSYKISLSEIAAQVNLSKEYLAKFFKNHMDLTIGAYISNVRAQKAYYDLLGEKNNLTEIAAKNGFPSIRAMNKAFQAVYGKTASEIYRSKRG</sequence>
<keyword evidence="6" id="KW-1185">Reference proteome</keyword>
<organism evidence="5 6">
    <name type="scientific">Liquorilactobacillus ghanensis DSM 18630</name>
    <dbReference type="NCBI Taxonomy" id="1423750"/>
    <lineage>
        <taxon>Bacteria</taxon>
        <taxon>Bacillati</taxon>
        <taxon>Bacillota</taxon>
        <taxon>Bacilli</taxon>
        <taxon>Lactobacillales</taxon>
        <taxon>Lactobacillaceae</taxon>
        <taxon>Liquorilactobacillus</taxon>
    </lineage>
</organism>
<dbReference type="InterPro" id="IPR014710">
    <property type="entry name" value="RmlC-like_jellyroll"/>
</dbReference>
<dbReference type="PROSITE" id="PS01124">
    <property type="entry name" value="HTH_ARAC_FAMILY_2"/>
    <property type="match status" value="1"/>
</dbReference>
<dbReference type="SUPFAM" id="SSF46689">
    <property type="entry name" value="Homeodomain-like"/>
    <property type="match status" value="2"/>
</dbReference>
<dbReference type="EMBL" id="AZGB01000016">
    <property type="protein sequence ID" value="KRM06236.1"/>
    <property type="molecule type" value="Genomic_DNA"/>
</dbReference>
<dbReference type="PATRIC" id="fig|1423750.3.peg.1134"/>
<dbReference type="GO" id="GO:0043565">
    <property type="term" value="F:sequence-specific DNA binding"/>
    <property type="evidence" value="ECO:0007669"/>
    <property type="project" value="InterPro"/>
</dbReference>
<dbReference type="InterPro" id="IPR003313">
    <property type="entry name" value="AraC-bd"/>
</dbReference>
<evidence type="ECO:0000256" key="1">
    <source>
        <dbReference type="ARBA" id="ARBA00023015"/>
    </source>
</evidence>
<dbReference type="PANTHER" id="PTHR43280:SF2">
    <property type="entry name" value="HTH-TYPE TRANSCRIPTIONAL REGULATOR EXSA"/>
    <property type="match status" value="1"/>
</dbReference>
<keyword evidence="2" id="KW-0238">DNA-binding</keyword>
<dbReference type="STRING" id="1423750.FC89_GL001108"/>
<dbReference type="InterPro" id="IPR011051">
    <property type="entry name" value="RmlC_Cupin_sf"/>
</dbReference>